<sequence>MQFIGSGEAAKAAVFYITEYITKGDVPMYIGLQALNYAMKMHEAKYLGAKDDDETHKARNLITKSVNAMMGRQETSHQQVMSYLVGGGDFYTSHTFQTFKWFEFTNAVNKFEHDAHKSEDGEVEDDADMMRIEELVTVNVSAENVEFSSDIQDYTLRPCDVNFDDLCLWEFIESTVKVKGNIDNQSAGDENESDDSLAGSEKIPKKPRRNRLPRANFLSEHGQRETHYLRLRKKLVVPVLLGAAIPRPDGSPEDYEMYCRDMLLLFKPWRSLKELKSEHVSWAESFAEQNFAPDLCKIIQNVNVENECKDARDQHAAMVVADRAKPHTFGSSGDGDNDIEEDMTAFDEALFANAALDPDETENVDTSTKHVGDVQTCLRSANDGGLLAAAGNVGQMNLSQTDQQTEQVTGLARERIQEYTSIMKAAKKKKRPLDVGAAESEAKRWKNTRN</sequence>
<organism evidence="2 3">
    <name type="scientific">Suillus placidus</name>
    <dbReference type="NCBI Taxonomy" id="48579"/>
    <lineage>
        <taxon>Eukaryota</taxon>
        <taxon>Fungi</taxon>
        <taxon>Dikarya</taxon>
        <taxon>Basidiomycota</taxon>
        <taxon>Agaricomycotina</taxon>
        <taxon>Agaricomycetes</taxon>
        <taxon>Agaricomycetidae</taxon>
        <taxon>Boletales</taxon>
        <taxon>Suillineae</taxon>
        <taxon>Suillaceae</taxon>
        <taxon>Suillus</taxon>
    </lineage>
</organism>
<evidence type="ECO:0000313" key="2">
    <source>
        <dbReference type="EMBL" id="KAG1763818.1"/>
    </source>
</evidence>
<accession>A0A9P6ZFN7</accession>
<dbReference type="Proteomes" id="UP000714275">
    <property type="component" value="Unassembled WGS sequence"/>
</dbReference>
<evidence type="ECO:0000313" key="3">
    <source>
        <dbReference type="Proteomes" id="UP000714275"/>
    </source>
</evidence>
<protein>
    <submittedName>
        <fullName evidence="2">Uncharacterized protein</fullName>
    </submittedName>
</protein>
<comment type="caution">
    <text evidence="2">The sequence shown here is derived from an EMBL/GenBank/DDBJ whole genome shotgun (WGS) entry which is preliminary data.</text>
</comment>
<dbReference type="OrthoDB" id="3267861at2759"/>
<feature type="region of interest" description="Disordered" evidence="1">
    <location>
        <begin position="429"/>
        <end position="450"/>
    </location>
</feature>
<dbReference type="AlphaFoldDB" id="A0A9P6ZFN7"/>
<dbReference type="EMBL" id="JABBWD010000145">
    <property type="protein sequence ID" value="KAG1763818.1"/>
    <property type="molecule type" value="Genomic_DNA"/>
</dbReference>
<reference evidence="2" key="1">
    <citation type="journal article" date="2020" name="New Phytol.">
        <title>Comparative genomics reveals dynamic genome evolution in host specialist ectomycorrhizal fungi.</title>
        <authorList>
            <person name="Lofgren L.A."/>
            <person name="Nguyen N.H."/>
            <person name="Vilgalys R."/>
            <person name="Ruytinx J."/>
            <person name="Liao H.L."/>
            <person name="Branco S."/>
            <person name="Kuo A."/>
            <person name="LaButti K."/>
            <person name="Lipzen A."/>
            <person name="Andreopoulos W."/>
            <person name="Pangilinan J."/>
            <person name="Riley R."/>
            <person name="Hundley H."/>
            <person name="Na H."/>
            <person name="Barry K."/>
            <person name="Grigoriev I.V."/>
            <person name="Stajich J.E."/>
            <person name="Kennedy P.G."/>
        </authorList>
    </citation>
    <scope>NUCLEOTIDE SEQUENCE</scope>
    <source>
        <strain evidence="2">DOB743</strain>
    </source>
</reference>
<evidence type="ECO:0000256" key="1">
    <source>
        <dbReference type="SAM" id="MobiDB-lite"/>
    </source>
</evidence>
<name>A0A9P6ZFN7_9AGAM</name>
<gene>
    <name evidence="2" type="ORF">EV702DRAFT_1205370</name>
</gene>
<proteinExistence type="predicted"/>
<feature type="region of interest" description="Disordered" evidence="1">
    <location>
        <begin position="182"/>
        <end position="217"/>
    </location>
</feature>
<keyword evidence="3" id="KW-1185">Reference proteome</keyword>